<dbReference type="InterPro" id="IPR002833">
    <property type="entry name" value="PTH2"/>
</dbReference>
<dbReference type="EC" id="3.1.1.29" evidence="1"/>
<evidence type="ECO:0000256" key="1">
    <source>
        <dbReference type="ARBA" id="ARBA00013260"/>
    </source>
</evidence>
<evidence type="ECO:0000313" key="5">
    <source>
        <dbReference type="EMBL" id="CDJ61858.1"/>
    </source>
</evidence>
<reference evidence="5" key="2">
    <citation type="submission" date="2013-10" db="EMBL/GenBank/DDBJ databases">
        <authorList>
            <person name="Aslett M."/>
        </authorList>
    </citation>
    <scope>NUCLEOTIDE SEQUENCE [LARGE SCALE GENOMIC DNA]</scope>
    <source>
        <strain evidence="5">Weybridge</strain>
    </source>
</reference>
<organism evidence="5 6">
    <name type="scientific">Eimeria maxima</name>
    <name type="common">Coccidian parasite</name>
    <dbReference type="NCBI Taxonomy" id="5804"/>
    <lineage>
        <taxon>Eukaryota</taxon>
        <taxon>Sar</taxon>
        <taxon>Alveolata</taxon>
        <taxon>Apicomplexa</taxon>
        <taxon>Conoidasida</taxon>
        <taxon>Coccidia</taxon>
        <taxon>Eucoccidiorida</taxon>
        <taxon>Eimeriorina</taxon>
        <taxon>Eimeriidae</taxon>
        <taxon>Eimeria</taxon>
    </lineage>
</organism>
<dbReference type="Proteomes" id="UP000030763">
    <property type="component" value="Unassembled WGS sequence"/>
</dbReference>
<dbReference type="InterPro" id="IPR023476">
    <property type="entry name" value="Pep_tRNA_hydro_II_dom_sf"/>
</dbReference>
<protein>
    <recommendedName>
        <fullName evidence="1">peptidyl-tRNA hydrolase</fullName>
        <ecNumber evidence="1">3.1.1.29</ecNumber>
    </recommendedName>
</protein>
<feature type="compositionally biased region" description="Low complexity" evidence="4">
    <location>
        <begin position="106"/>
        <end position="129"/>
    </location>
</feature>
<reference evidence="5" key="1">
    <citation type="submission" date="2013-10" db="EMBL/GenBank/DDBJ databases">
        <title>Genomic analysis of the causative agents of coccidiosis in chickens.</title>
        <authorList>
            <person name="Reid A.J."/>
            <person name="Blake D."/>
            <person name="Billington K."/>
            <person name="Browne H."/>
            <person name="Dunn M."/>
            <person name="Hung S."/>
            <person name="Kawahara F."/>
            <person name="Miranda-Saavedra D."/>
            <person name="Mourier T."/>
            <person name="Nagra H."/>
            <person name="Otto T.D."/>
            <person name="Rawlings N."/>
            <person name="Sanchez A."/>
            <person name="Sanders M."/>
            <person name="Subramaniam C."/>
            <person name="Tay Y."/>
            <person name="Dear P."/>
            <person name="Doerig C."/>
            <person name="Gruber A."/>
            <person name="Parkinson J."/>
            <person name="Shirley M."/>
            <person name="Wan K.L."/>
            <person name="Berriman M."/>
            <person name="Tomley F."/>
            <person name="Pain A."/>
        </authorList>
    </citation>
    <scope>NUCLEOTIDE SEQUENCE [LARGE SCALE GENOMIC DNA]</scope>
    <source>
        <strain evidence="5">Weybridge</strain>
    </source>
</reference>
<evidence type="ECO:0000313" key="6">
    <source>
        <dbReference type="Proteomes" id="UP000030763"/>
    </source>
</evidence>
<dbReference type="OrthoDB" id="201213at2759"/>
<comment type="catalytic activity">
    <reaction evidence="3">
        <text>an N-acyl-L-alpha-aminoacyl-tRNA + H2O = an N-acyl-L-amino acid + a tRNA + H(+)</text>
        <dbReference type="Rhea" id="RHEA:54448"/>
        <dbReference type="Rhea" id="RHEA-COMP:10123"/>
        <dbReference type="Rhea" id="RHEA-COMP:13883"/>
        <dbReference type="ChEBI" id="CHEBI:15377"/>
        <dbReference type="ChEBI" id="CHEBI:15378"/>
        <dbReference type="ChEBI" id="CHEBI:59874"/>
        <dbReference type="ChEBI" id="CHEBI:78442"/>
        <dbReference type="ChEBI" id="CHEBI:138191"/>
        <dbReference type="EC" id="3.1.1.29"/>
    </reaction>
</comment>
<dbReference type="InterPro" id="IPR042237">
    <property type="entry name" value="PTRHD1"/>
</dbReference>
<evidence type="ECO:0000256" key="2">
    <source>
        <dbReference type="ARBA" id="ARBA00022801"/>
    </source>
</evidence>
<dbReference type="GO" id="GO:0004045">
    <property type="term" value="F:peptidyl-tRNA hydrolase activity"/>
    <property type="evidence" value="ECO:0007669"/>
    <property type="project" value="UniProtKB-EC"/>
</dbReference>
<keyword evidence="6" id="KW-1185">Reference proteome</keyword>
<name>U6MFM6_EIMMA</name>
<proteinExistence type="predicted"/>
<dbReference type="Pfam" id="PF01981">
    <property type="entry name" value="PTH2"/>
    <property type="match status" value="1"/>
</dbReference>
<dbReference type="GeneID" id="25335244"/>
<sequence>MQTTSADLQALSSHGRRLATKSICAFLRTSGTTGYRKRGPSDLPAPVDTIAPSSSTLRSARFLCWANKIGVSTDVNGWIQWRLNSSYAPFRGLLVSHAAAQSRAEQAASSMMAMPNTPPTSTASADAPPIGSSSSGEGDPLVQYVVVRRDLTDALQWPLGAVVAQACHAAVDALGLAMDRNVEEARRYLAEGSNMRTVVLQVSGEGELLKLRDRLVQNHIEHKLWQEEPEKIPTALASVPIRKSVGKVFKGLKLLS</sequence>
<dbReference type="PANTHER" id="PTHR46194">
    <property type="entry name" value="PEPTIDYL-TRNA HYDROLASE PTRHD1-RELATED"/>
    <property type="match status" value="1"/>
</dbReference>
<feature type="region of interest" description="Disordered" evidence="4">
    <location>
        <begin position="106"/>
        <end position="136"/>
    </location>
</feature>
<dbReference type="VEuPathDB" id="ToxoDB:EMWEY_00012580"/>
<dbReference type="Gene3D" id="3.40.1490.10">
    <property type="entry name" value="Bit1"/>
    <property type="match status" value="1"/>
</dbReference>
<gene>
    <name evidence="5" type="ORF">EMWEY_00012580</name>
</gene>
<accession>U6MFM6</accession>
<dbReference type="EMBL" id="HG722255">
    <property type="protein sequence ID" value="CDJ61858.1"/>
    <property type="molecule type" value="Genomic_DNA"/>
</dbReference>
<evidence type="ECO:0000256" key="4">
    <source>
        <dbReference type="SAM" id="MobiDB-lite"/>
    </source>
</evidence>
<keyword evidence="2" id="KW-0378">Hydrolase</keyword>
<evidence type="ECO:0000256" key="3">
    <source>
        <dbReference type="ARBA" id="ARBA00048707"/>
    </source>
</evidence>
<dbReference type="AlphaFoldDB" id="U6MFM6"/>
<dbReference type="SUPFAM" id="SSF102462">
    <property type="entry name" value="Peptidyl-tRNA hydrolase II"/>
    <property type="match status" value="1"/>
</dbReference>
<dbReference type="RefSeq" id="XP_013338508.1">
    <property type="nucleotide sequence ID" value="XM_013483054.1"/>
</dbReference>
<dbReference type="PANTHER" id="PTHR46194:SF1">
    <property type="entry name" value="PEPTIDYL-TRNA HYDROLASE PTRHD1-RELATED"/>
    <property type="match status" value="1"/>
</dbReference>